<feature type="domain" description="Glycoside hydrolase family 3 N-terminal" evidence="6">
    <location>
        <begin position="23"/>
        <end position="273"/>
    </location>
</feature>
<comment type="caution">
    <text evidence="7">The sequence shown here is derived from an EMBL/GenBank/DDBJ whole genome shotgun (WGS) entry which is preliminary data.</text>
</comment>
<dbReference type="Proteomes" id="UP000553706">
    <property type="component" value="Unassembled WGS sequence"/>
</dbReference>
<dbReference type="Gene3D" id="3.20.20.300">
    <property type="entry name" value="Glycoside hydrolase, family 3, N-terminal domain"/>
    <property type="match status" value="1"/>
</dbReference>
<dbReference type="PANTHER" id="PTHR30480:SF13">
    <property type="entry name" value="BETA-HEXOSAMINIDASE"/>
    <property type="match status" value="1"/>
</dbReference>
<dbReference type="GO" id="GO:0004563">
    <property type="term" value="F:beta-N-acetylhexosaminidase activity"/>
    <property type="evidence" value="ECO:0007669"/>
    <property type="project" value="UniProtKB-EC"/>
</dbReference>
<keyword evidence="5 7" id="KW-0326">Glycosidase</keyword>
<name>A0A840VF10_9PROT</name>
<dbReference type="NCBIfam" id="NF003740">
    <property type="entry name" value="PRK05337.1"/>
    <property type="match status" value="1"/>
</dbReference>
<evidence type="ECO:0000313" key="7">
    <source>
        <dbReference type="EMBL" id="MBB5371815.1"/>
    </source>
</evidence>
<dbReference type="InterPro" id="IPR019800">
    <property type="entry name" value="Glyco_hydro_3_AS"/>
</dbReference>
<comment type="similarity">
    <text evidence="2">Belongs to the glycosyl hydrolase 3 family.</text>
</comment>
<evidence type="ECO:0000256" key="5">
    <source>
        <dbReference type="ARBA" id="ARBA00023295"/>
    </source>
</evidence>
<keyword evidence="4 7" id="KW-0378">Hydrolase</keyword>
<proteinExistence type="inferred from homology"/>
<protein>
    <recommendedName>
        <fullName evidence="3">beta-N-acetylhexosaminidase</fullName>
        <ecNumber evidence="3">3.2.1.52</ecNumber>
    </recommendedName>
</protein>
<dbReference type="Pfam" id="PF00933">
    <property type="entry name" value="Glyco_hydro_3"/>
    <property type="match status" value="1"/>
</dbReference>
<dbReference type="EMBL" id="JACHFJ010000001">
    <property type="protein sequence ID" value="MBB5371815.1"/>
    <property type="molecule type" value="Genomic_DNA"/>
</dbReference>
<dbReference type="InterPro" id="IPR050226">
    <property type="entry name" value="NagZ_Beta-hexosaminidase"/>
</dbReference>
<dbReference type="PROSITE" id="PS00775">
    <property type="entry name" value="GLYCOSYL_HYDROL_F3"/>
    <property type="match status" value="1"/>
</dbReference>
<dbReference type="GO" id="GO:0005975">
    <property type="term" value="P:carbohydrate metabolic process"/>
    <property type="evidence" value="ECO:0007669"/>
    <property type="project" value="InterPro"/>
</dbReference>
<dbReference type="InterPro" id="IPR001764">
    <property type="entry name" value="Glyco_hydro_3_N"/>
</dbReference>
<dbReference type="RefSeq" id="WP_183264842.1">
    <property type="nucleotide sequence ID" value="NZ_JACHFJ010000001.1"/>
</dbReference>
<dbReference type="SUPFAM" id="SSF51445">
    <property type="entry name" value="(Trans)glycosidases"/>
    <property type="match status" value="1"/>
</dbReference>
<dbReference type="EC" id="3.2.1.52" evidence="3"/>
<sequence length="283" mass="29747">MKPVILGISGPALMPEERDLFLAHRPRGVILFGRNIVDPAQLATLMAQLREALPPGAVLMVDQEGGRVARLKPPHWPALPPAGSLRTAEEAFAHGRALGVMVREAGFTMTAAPVLDLRVPGASDVVGDRAITGDPETVAALGGEIARGIMAEGITPVMKHIPGHGRALVDSHVSLPRVPELTNDDLLPFIRNKHLPWAMTAHVVYESIDPARPGTLSPIVIREIIRGKIGFTGTLVSDDLAMGALSGATPAERALAALAAGCDIALYCPGDMEGNRAVLEALA</sequence>
<evidence type="ECO:0000256" key="3">
    <source>
        <dbReference type="ARBA" id="ARBA00012663"/>
    </source>
</evidence>
<comment type="catalytic activity">
    <reaction evidence="1">
        <text>Hydrolysis of terminal non-reducing N-acetyl-D-hexosamine residues in N-acetyl-beta-D-hexosaminides.</text>
        <dbReference type="EC" id="3.2.1.52"/>
    </reaction>
</comment>
<reference evidence="7 8" key="1">
    <citation type="submission" date="2020-08" db="EMBL/GenBank/DDBJ databases">
        <title>Genomic Encyclopedia of Type Strains, Phase IV (KMG-IV): sequencing the most valuable type-strain genomes for metagenomic binning, comparative biology and taxonomic classification.</title>
        <authorList>
            <person name="Goeker M."/>
        </authorList>
    </citation>
    <scope>NUCLEOTIDE SEQUENCE [LARGE SCALE GENOMIC DNA]</scope>
    <source>
        <strain evidence="7 8">DSM 27026</strain>
    </source>
</reference>
<evidence type="ECO:0000256" key="4">
    <source>
        <dbReference type="ARBA" id="ARBA00022801"/>
    </source>
</evidence>
<dbReference type="InterPro" id="IPR036962">
    <property type="entry name" value="Glyco_hydro_3_N_sf"/>
</dbReference>
<dbReference type="InterPro" id="IPR017853">
    <property type="entry name" value="GH"/>
</dbReference>
<keyword evidence="8" id="KW-1185">Reference proteome</keyword>
<dbReference type="GO" id="GO:0009254">
    <property type="term" value="P:peptidoglycan turnover"/>
    <property type="evidence" value="ECO:0007669"/>
    <property type="project" value="TreeGrafter"/>
</dbReference>
<evidence type="ECO:0000313" key="8">
    <source>
        <dbReference type="Proteomes" id="UP000553706"/>
    </source>
</evidence>
<evidence type="ECO:0000256" key="1">
    <source>
        <dbReference type="ARBA" id="ARBA00001231"/>
    </source>
</evidence>
<gene>
    <name evidence="7" type="ORF">HNP71_000039</name>
</gene>
<evidence type="ECO:0000256" key="2">
    <source>
        <dbReference type="ARBA" id="ARBA00005336"/>
    </source>
</evidence>
<accession>A0A840VF10</accession>
<dbReference type="AlphaFoldDB" id="A0A840VF10"/>
<organism evidence="7 8">
    <name type="scientific">Acidocella aromatica</name>
    <dbReference type="NCBI Taxonomy" id="1303579"/>
    <lineage>
        <taxon>Bacteria</taxon>
        <taxon>Pseudomonadati</taxon>
        <taxon>Pseudomonadota</taxon>
        <taxon>Alphaproteobacteria</taxon>
        <taxon>Acetobacterales</taxon>
        <taxon>Acidocellaceae</taxon>
        <taxon>Acidocella</taxon>
    </lineage>
</organism>
<evidence type="ECO:0000259" key="6">
    <source>
        <dbReference type="Pfam" id="PF00933"/>
    </source>
</evidence>
<dbReference type="PANTHER" id="PTHR30480">
    <property type="entry name" value="BETA-HEXOSAMINIDASE-RELATED"/>
    <property type="match status" value="1"/>
</dbReference>